<dbReference type="Proteomes" id="UP000594454">
    <property type="component" value="Chromosome 4"/>
</dbReference>
<evidence type="ECO:0000256" key="1">
    <source>
        <dbReference type="ARBA" id="ARBA00004613"/>
    </source>
</evidence>
<evidence type="ECO:0000256" key="2">
    <source>
        <dbReference type="ARBA" id="ARBA00010701"/>
    </source>
</evidence>
<dbReference type="InterPro" id="IPR000734">
    <property type="entry name" value="TAG_lipase"/>
</dbReference>
<sequence>MPQVFVYSGFNVLFTLTLWSVVSVPVLGSVEVVAQYPNDLQTFDDDNEGNNETLIIRKGYDTLEQAVFFKFYKNGQLTYIANGINVEQLGDTGCTPDDRFAFLLHGWRESCDVDWMKLLIAKLTAHRGGCIVCIDYGALAQEAYVRLLRKFGPLTDIMTNKLKYMYLQGLNPDKTFMFGFSFGGQLSTAIGNTFGPNQIKEIDTCDMAGPGFDFRVASLDHKDAAQNVQCIHTSRDKGTKNYDCHQDWRMGNCGASQDAADRPPMGSHGLCPYFYISAFDHPFFAVNQPRRCSSSRPASFWPEDFKMGYLETRKPMVSGELFAITSNTYPFNIEAGSKYYKKSETSSTSTEKCLRTKFTLIKTENSFFPNS</sequence>
<dbReference type="GO" id="GO:0017171">
    <property type="term" value="F:serine hydrolase activity"/>
    <property type="evidence" value="ECO:0007669"/>
    <property type="project" value="TreeGrafter"/>
</dbReference>
<dbReference type="InterPro" id="IPR013818">
    <property type="entry name" value="Lipase"/>
</dbReference>
<evidence type="ECO:0000259" key="6">
    <source>
        <dbReference type="Pfam" id="PF00151"/>
    </source>
</evidence>
<dbReference type="FunCoup" id="A0A7R8YX74">
    <property type="interactions" value="92"/>
</dbReference>
<dbReference type="GO" id="GO:0016298">
    <property type="term" value="F:lipase activity"/>
    <property type="evidence" value="ECO:0007669"/>
    <property type="project" value="InterPro"/>
</dbReference>
<dbReference type="Pfam" id="PF00151">
    <property type="entry name" value="Lipase"/>
    <property type="match status" value="1"/>
</dbReference>
<proteinExistence type="inferred from homology"/>
<dbReference type="OrthoDB" id="7907111at2759"/>
<evidence type="ECO:0000313" key="8">
    <source>
        <dbReference type="Proteomes" id="UP000594454"/>
    </source>
</evidence>
<comment type="similarity">
    <text evidence="2 4">Belongs to the AB hydrolase superfamily. Lipase family.</text>
</comment>
<dbReference type="PANTHER" id="PTHR11610:SF104">
    <property type="entry name" value="AGAP010328-PA"/>
    <property type="match status" value="1"/>
</dbReference>
<feature type="domain" description="Lipase" evidence="6">
    <location>
        <begin position="87"/>
        <end position="237"/>
    </location>
</feature>
<dbReference type="GO" id="GO:0016042">
    <property type="term" value="P:lipid catabolic process"/>
    <property type="evidence" value="ECO:0007669"/>
    <property type="project" value="TreeGrafter"/>
</dbReference>
<evidence type="ECO:0000256" key="5">
    <source>
        <dbReference type="SAM" id="SignalP"/>
    </source>
</evidence>
<dbReference type="Gene3D" id="3.40.50.1820">
    <property type="entry name" value="alpha/beta hydrolase"/>
    <property type="match status" value="1"/>
</dbReference>
<dbReference type="AlphaFoldDB" id="A0A7R8YX74"/>
<gene>
    <name evidence="7" type="ORF">HERILL_LOCUS11299</name>
</gene>
<keyword evidence="3" id="KW-0964">Secreted</keyword>
<dbReference type="InParanoid" id="A0A7R8YX74"/>
<evidence type="ECO:0000256" key="3">
    <source>
        <dbReference type="ARBA" id="ARBA00022525"/>
    </source>
</evidence>
<reference evidence="7 8" key="1">
    <citation type="submission" date="2020-11" db="EMBL/GenBank/DDBJ databases">
        <authorList>
            <person name="Wallbank WR R."/>
            <person name="Pardo Diaz C."/>
            <person name="Kozak K."/>
            <person name="Martin S."/>
            <person name="Jiggins C."/>
            <person name="Moest M."/>
            <person name="Warren A I."/>
            <person name="Generalovic N T."/>
            <person name="Byers J.R.P. K."/>
            <person name="Montejo-Kovacevich G."/>
            <person name="Yen C E."/>
        </authorList>
    </citation>
    <scope>NUCLEOTIDE SEQUENCE [LARGE SCALE GENOMIC DNA]</scope>
</reference>
<dbReference type="PANTHER" id="PTHR11610">
    <property type="entry name" value="LIPASE"/>
    <property type="match status" value="1"/>
</dbReference>
<comment type="subcellular location">
    <subcellularLocation>
        <location evidence="1">Secreted</location>
    </subcellularLocation>
</comment>
<protein>
    <recommendedName>
        <fullName evidence="6">Lipase domain-containing protein</fullName>
    </recommendedName>
</protein>
<dbReference type="EMBL" id="LR899012">
    <property type="protein sequence ID" value="CAD7088698.1"/>
    <property type="molecule type" value="Genomic_DNA"/>
</dbReference>
<dbReference type="InterPro" id="IPR029058">
    <property type="entry name" value="AB_hydrolase_fold"/>
</dbReference>
<feature type="chain" id="PRO_5030966636" description="Lipase domain-containing protein" evidence="5">
    <location>
        <begin position="29"/>
        <end position="371"/>
    </location>
</feature>
<accession>A0A7R8YX74</accession>
<evidence type="ECO:0000256" key="4">
    <source>
        <dbReference type="RuleBase" id="RU004262"/>
    </source>
</evidence>
<name>A0A7R8YX74_HERIL</name>
<dbReference type="SUPFAM" id="SSF53474">
    <property type="entry name" value="alpha/beta-Hydrolases"/>
    <property type="match status" value="1"/>
</dbReference>
<organism evidence="7 8">
    <name type="scientific">Hermetia illucens</name>
    <name type="common">Black soldier fly</name>
    <dbReference type="NCBI Taxonomy" id="343691"/>
    <lineage>
        <taxon>Eukaryota</taxon>
        <taxon>Metazoa</taxon>
        <taxon>Ecdysozoa</taxon>
        <taxon>Arthropoda</taxon>
        <taxon>Hexapoda</taxon>
        <taxon>Insecta</taxon>
        <taxon>Pterygota</taxon>
        <taxon>Neoptera</taxon>
        <taxon>Endopterygota</taxon>
        <taxon>Diptera</taxon>
        <taxon>Brachycera</taxon>
        <taxon>Stratiomyomorpha</taxon>
        <taxon>Stratiomyidae</taxon>
        <taxon>Hermetiinae</taxon>
        <taxon>Hermetia</taxon>
    </lineage>
</organism>
<feature type="signal peptide" evidence="5">
    <location>
        <begin position="1"/>
        <end position="28"/>
    </location>
</feature>
<dbReference type="GO" id="GO:0005615">
    <property type="term" value="C:extracellular space"/>
    <property type="evidence" value="ECO:0007669"/>
    <property type="project" value="TreeGrafter"/>
</dbReference>
<keyword evidence="5" id="KW-0732">Signal</keyword>
<keyword evidence="8" id="KW-1185">Reference proteome</keyword>
<evidence type="ECO:0000313" key="7">
    <source>
        <dbReference type="EMBL" id="CAD7088698.1"/>
    </source>
</evidence>